<feature type="region of interest" description="Disordered" evidence="1">
    <location>
        <begin position="1"/>
        <end position="35"/>
    </location>
</feature>
<feature type="region of interest" description="Disordered" evidence="1">
    <location>
        <begin position="145"/>
        <end position="196"/>
    </location>
</feature>
<accession>A0AAD4PZK1</accession>
<dbReference type="EMBL" id="JAJTJA010000007">
    <property type="protein sequence ID" value="KAH8695978.1"/>
    <property type="molecule type" value="Genomic_DNA"/>
</dbReference>
<dbReference type="RefSeq" id="XP_046070916.1">
    <property type="nucleotide sequence ID" value="XM_046209713.1"/>
</dbReference>
<dbReference type="AlphaFoldDB" id="A0AAD4PZK1"/>
<feature type="compositionally biased region" description="Pro residues" evidence="1">
    <location>
        <begin position="155"/>
        <end position="170"/>
    </location>
</feature>
<sequence length="262" mass="29428">MSKSPFQYAEDPVPSYEESVRSTPTRSPLPQQTLPQQLDDARLSRVRNILSTYVDPLLAAQGASGIYNAVFLLIPSNVDSLQQQQSSSEYSYSTPKEPEVVGFASTDVVKLIRLKGEEHTIEFWRQPAVIEELGKGLRMRLEMSGHRVEKNESPEPVPEPAPSKPTSPPPSEKKASGWFRSKPKKQSKSWLNSTIPSEATITDHKLGWREKHEDVDLSKPLRRGLVRVRVEWKEVCLRVENELGLFETRKGPGVCLLVDVGS</sequence>
<evidence type="ECO:0000313" key="2">
    <source>
        <dbReference type="EMBL" id="KAH8695978.1"/>
    </source>
</evidence>
<organism evidence="2 3">
    <name type="scientific">Talaromyces proteolyticus</name>
    <dbReference type="NCBI Taxonomy" id="1131652"/>
    <lineage>
        <taxon>Eukaryota</taxon>
        <taxon>Fungi</taxon>
        <taxon>Dikarya</taxon>
        <taxon>Ascomycota</taxon>
        <taxon>Pezizomycotina</taxon>
        <taxon>Eurotiomycetes</taxon>
        <taxon>Eurotiomycetidae</taxon>
        <taxon>Eurotiales</taxon>
        <taxon>Trichocomaceae</taxon>
        <taxon>Talaromyces</taxon>
        <taxon>Talaromyces sect. Bacilispori</taxon>
    </lineage>
</organism>
<feature type="compositionally biased region" description="Low complexity" evidence="1">
    <location>
        <begin position="22"/>
        <end position="35"/>
    </location>
</feature>
<dbReference type="GeneID" id="70240000"/>
<protein>
    <submittedName>
        <fullName evidence="2">Uncharacterized protein</fullName>
    </submittedName>
</protein>
<name>A0AAD4PZK1_9EURO</name>
<evidence type="ECO:0000313" key="3">
    <source>
        <dbReference type="Proteomes" id="UP001201262"/>
    </source>
</evidence>
<gene>
    <name evidence="2" type="ORF">BGW36DRAFT_179583</name>
</gene>
<comment type="caution">
    <text evidence="2">The sequence shown here is derived from an EMBL/GenBank/DDBJ whole genome shotgun (WGS) entry which is preliminary data.</text>
</comment>
<evidence type="ECO:0000256" key="1">
    <source>
        <dbReference type="SAM" id="MobiDB-lite"/>
    </source>
</evidence>
<dbReference type="Proteomes" id="UP001201262">
    <property type="component" value="Unassembled WGS sequence"/>
</dbReference>
<keyword evidence="3" id="KW-1185">Reference proteome</keyword>
<proteinExistence type="predicted"/>
<reference evidence="2" key="1">
    <citation type="submission" date="2021-12" db="EMBL/GenBank/DDBJ databases">
        <title>Convergent genome expansion in fungi linked to evolution of root-endophyte symbiosis.</title>
        <authorList>
            <consortium name="DOE Joint Genome Institute"/>
            <person name="Ke Y.-H."/>
            <person name="Bonito G."/>
            <person name="Liao H.-L."/>
            <person name="Looney B."/>
            <person name="Rojas-Flechas A."/>
            <person name="Nash J."/>
            <person name="Hameed K."/>
            <person name="Schadt C."/>
            <person name="Martin F."/>
            <person name="Crous P.W."/>
            <person name="Miettinen O."/>
            <person name="Magnuson J.K."/>
            <person name="Labbe J."/>
            <person name="Jacobson D."/>
            <person name="Doktycz M.J."/>
            <person name="Veneault-Fourrey C."/>
            <person name="Kuo A."/>
            <person name="Mondo S."/>
            <person name="Calhoun S."/>
            <person name="Riley R."/>
            <person name="Ohm R."/>
            <person name="LaButti K."/>
            <person name="Andreopoulos B."/>
            <person name="Pangilinan J."/>
            <person name="Nolan M."/>
            <person name="Tritt A."/>
            <person name="Clum A."/>
            <person name="Lipzen A."/>
            <person name="Daum C."/>
            <person name="Barry K."/>
            <person name="Grigoriev I.V."/>
            <person name="Vilgalys R."/>
        </authorList>
    </citation>
    <scope>NUCLEOTIDE SEQUENCE</scope>
    <source>
        <strain evidence="2">PMI_201</strain>
    </source>
</reference>